<dbReference type="AlphaFoldDB" id="A0A381Y0R7"/>
<evidence type="ECO:0000256" key="1">
    <source>
        <dbReference type="SAM" id="Phobius"/>
    </source>
</evidence>
<feature type="transmembrane region" description="Helical" evidence="1">
    <location>
        <begin position="30"/>
        <end position="49"/>
    </location>
</feature>
<keyword evidence="1" id="KW-0472">Membrane</keyword>
<keyword evidence="1" id="KW-1133">Transmembrane helix</keyword>
<accession>A0A381Y0R7</accession>
<sequence length="213" mass="22949">MISEITGSLTRVHKIHSRTKGPSITPNAHAYVRVVATGVIAALAVTGNVAAQITAEGGGATISLGLEHVWSLLWFGVALYALSLAQRGLQSNFRIEDAIEGEASDEDKRASTALGAIELTSDLKEALNKVTRAGAECDEAKEIYKRRSEKLESRDELNFDARLQHTLSEVVNEAIGPLTEKLTSLTVQTEKNTTALAERDDTTGSEFADAWNI</sequence>
<keyword evidence="1" id="KW-0812">Transmembrane</keyword>
<gene>
    <name evidence="2" type="ORF">METZ01_LOCUS123324</name>
</gene>
<name>A0A381Y0R7_9ZZZZ</name>
<dbReference type="EMBL" id="UINC01017041">
    <property type="protein sequence ID" value="SVA70470.1"/>
    <property type="molecule type" value="Genomic_DNA"/>
</dbReference>
<proteinExistence type="predicted"/>
<feature type="transmembrane region" description="Helical" evidence="1">
    <location>
        <begin position="69"/>
        <end position="85"/>
    </location>
</feature>
<reference evidence="2" key="1">
    <citation type="submission" date="2018-05" db="EMBL/GenBank/DDBJ databases">
        <authorList>
            <person name="Lanie J.A."/>
            <person name="Ng W.-L."/>
            <person name="Kazmierczak K.M."/>
            <person name="Andrzejewski T.M."/>
            <person name="Davidsen T.M."/>
            <person name="Wayne K.J."/>
            <person name="Tettelin H."/>
            <person name="Glass J.I."/>
            <person name="Rusch D."/>
            <person name="Podicherti R."/>
            <person name="Tsui H.-C.T."/>
            <person name="Winkler M.E."/>
        </authorList>
    </citation>
    <scope>NUCLEOTIDE SEQUENCE</scope>
</reference>
<evidence type="ECO:0000313" key="2">
    <source>
        <dbReference type="EMBL" id="SVA70470.1"/>
    </source>
</evidence>
<organism evidence="2">
    <name type="scientific">marine metagenome</name>
    <dbReference type="NCBI Taxonomy" id="408172"/>
    <lineage>
        <taxon>unclassified sequences</taxon>
        <taxon>metagenomes</taxon>
        <taxon>ecological metagenomes</taxon>
    </lineage>
</organism>
<protein>
    <submittedName>
        <fullName evidence="2">Uncharacterized protein</fullName>
    </submittedName>
</protein>